<name>A0A364N5N0_STELY</name>
<dbReference type="AlphaFoldDB" id="A0A364N5N0"/>
<keyword evidence="2" id="KW-1185">Reference proteome</keyword>
<dbReference type="OrthoDB" id="448399at2759"/>
<dbReference type="Proteomes" id="UP000249619">
    <property type="component" value="Unassembled WGS sequence"/>
</dbReference>
<protein>
    <submittedName>
        <fullName evidence="1">Rna-binding protein</fullName>
    </submittedName>
</protein>
<sequence>MSSVLLLRPARAPTGGGFESQPRGWKALPVVAQKLAPPPLRFNSSTLNPTTQLMSISIPHDLQSIGLTDFAEDLAIGRLLEAVQIPGATHKRNVVASLAVKLADRKIKSRQSSSPIPHTSLAVRLPDSQVVESASDLARREPIPDTCFNKVAAIERNSFSGLGGKVMYTVSGAATISFKTLTWDHVRNAGSFRDAVERFNNFHTEHIAP</sequence>
<organism evidence="1 2">
    <name type="scientific">Stemphylium lycopersici</name>
    <name type="common">Tomato gray leaf spot disease fungus</name>
    <name type="synonym">Thyrospora lycopersici</name>
    <dbReference type="NCBI Taxonomy" id="183478"/>
    <lineage>
        <taxon>Eukaryota</taxon>
        <taxon>Fungi</taxon>
        <taxon>Dikarya</taxon>
        <taxon>Ascomycota</taxon>
        <taxon>Pezizomycotina</taxon>
        <taxon>Dothideomycetes</taxon>
        <taxon>Pleosporomycetidae</taxon>
        <taxon>Pleosporales</taxon>
        <taxon>Pleosporineae</taxon>
        <taxon>Pleosporaceae</taxon>
        <taxon>Stemphylium</taxon>
    </lineage>
</organism>
<dbReference type="EMBL" id="QGDH01000048">
    <property type="protein sequence ID" value="RAR12629.1"/>
    <property type="molecule type" value="Genomic_DNA"/>
</dbReference>
<evidence type="ECO:0000313" key="1">
    <source>
        <dbReference type="EMBL" id="RAR12629.1"/>
    </source>
</evidence>
<reference evidence="2" key="1">
    <citation type="submission" date="2018-05" db="EMBL/GenBank/DDBJ databases">
        <title>Draft genome sequence of Stemphylium lycopersici strain CIDEFI 213.</title>
        <authorList>
            <person name="Medina R."/>
            <person name="Franco M.E.E."/>
            <person name="Lucentini C.G."/>
            <person name="Saparrat M.C.N."/>
            <person name="Balatti P.A."/>
        </authorList>
    </citation>
    <scope>NUCLEOTIDE SEQUENCE [LARGE SCALE GENOMIC DNA]</scope>
    <source>
        <strain evidence="2">CIDEFI 213</strain>
    </source>
</reference>
<proteinExistence type="predicted"/>
<dbReference type="STRING" id="183478.A0A364N5N0"/>
<gene>
    <name evidence="1" type="ORF">DDE83_004026</name>
</gene>
<evidence type="ECO:0000313" key="2">
    <source>
        <dbReference type="Proteomes" id="UP000249619"/>
    </source>
</evidence>
<accession>A0A364N5N0</accession>
<comment type="caution">
    <text evidence="1">The sequence shown here is derived from an EMBL/GenBank/DDBJ whole genome shotgun (WGS) entry which is preliminary data.</text>
</comment>